<evidence type="ECO:0000256" key="3">
    <source>
        <dbReference type="ARBA" id="ARBA00012737"/>
    </source>
</evidence>
<evidence type="ECO:0000256" key="1">
    <source>
        <dbReference type="ARBA" id="ARBA00005187"/>
    </source>
</evidence>
<feature type="binding site" evidence="10">
    <location>
        <position position="99"/>
    </location>
    <ligand>
        <name>L-glutamine</name>
        <dbReference type="ChEBI" id="CHEBI:58359"/>
    </ligand>
</feature>
<dbReference type="InterPro" id="IPR033738">
    <property type="entry name" value="AsnB_N"/>
</dbReference>
<dbReference type="GO" id="GO:0006529">
    <property type="term" value="P:asparagine biosynthetic process"/>
    <property type="evidence" value="ECO:0007669"/>
    <property type="project" value="UniProtKB-KW"/>
</dbReference>
<proteinExistence type="inferred from homology"/>
<keyword evidence="9" id="KW-0028">Amino-acid biosynthesis</keyword>
<comment type="pathway">
    <text evidence="1">Amino-acid biosynthesis; L-asparagine biosynthesis; L-asparagine from L-aspartate (L-Gln route): step 1/1.</text>
</comment>
<evidence type="ECO:0000256" key="10">
    <source>
        <dbReference type="PIRSR" id="PIRSR001589-2"/>
    </source>
</evidence>
<evidence type="ECO:0000256" key="8">
    <source>
        <dbReference type="ARBA" id="ARBA00048741"/>
    </source>
</evidence>
<dbReference type="KEGG" id="hmn:HM131_03555"/>
<dbReference type="PIRSF" id="PIRSF001589">
    <property type="entry name" value="Asn_synthetase_glu-h"/>
    <property type="match status" value="1"/>
</dbReference>
<dbReference type="EC" id="6.3.5.4" evidence="3"/>
<gene>
    <name evidence="13" type="ORF">HM131_03555</name>
</gene>
<protein>
    <recommendedName>
        <fullName evidence="3">asparagine synthase (glutamine-hydrolyzing)</fullName>
        <ecNumber evidence="3">6.3.5.4</ecNumber>
    </recommendedName>
</protein>
<dbReference type="InterPro" id="IPR017932">
    <property type="entry name" value="GATase_2_dom"/>
</dbReference>
<dbReference type="PANTHER" id="PTHR43284">
    <property type="entry name" value="ASPARAGINE SYNTHETASE (GLUTAMINE-HYDROLYZING)"/>
    <property type="match status" value="1"/>
</dbReference>
<feature type="binding site" evidence="10">
    <location>
        <position position="283"/>
    </location>
    <ligand>
        <name>ATP</name>
        <dbReference type="ChEBI" id="CHEBI:30616"/>
    </ligand>
</feature>
<dbReference type="InterPro" id="IPR001962">
    <property type="entry name" value="Asn_synthase"/>
</dbReference>
<keyword evidence="5 10" id="KW-0067">ATP-binding</keyword>
<dbReference type="SUPFAM" id="SSF56235">
    <property type="entry name" value="N-terminal nucleophile aminohydrolases (Ntn hydrolases)"/>
    <property type="match status" value="1"/>
</dbReference>
<dbReference type="InterPro" id="IPR014729">
    <property type="entry name" value="Rossmann-like_a/b/a_fold"/>
</dbReference>
<dbReference type="CDD" id="cd01991">
    <property type="entry name" value="Asn_synthase_B_C"/>
    <property type="match status" value="1"/>
</dbReference>
<dbReference type="PROSITE" id="PS51278">
    <property type="entry name" value="GATASE_TYPE_2"/>
    <property type="match status" value="1"/>
</dbReference>
<evidence type="ECO:0000259" key="12">
    <source>
        <dbReference type="PROSITE" id="PS51278"/>
    </source>
</evidence>
<dbReference type="OrthoDB" id="9763290at2"/>
<dbReference type="Pfam" id="PF13537">
    <property type="entry name" value="GATase_7"/>
    <property type="match status" value="1"/>
</dbReference>
<evidence type="ECO:0000256" key="7">
    <source>
        <dbReference type="ARBA" id="ARBA00022962"/>
    </source>
</evidence>
<keyword evidence="14" id="KW-1185">Reference proteome</keyword>
<dbReference type="InterPro" id="IPR051786">
    <property type="entry name" value="ASN_synthetase/amidase"/>
</dbReference>
<comment type="catalytic activity">
    <reaction evidence="8">
        <text>L-aspartate + L-glutamine + ATP + H2O = L-asparagine + L-glutamate + AMP + diphosphate + H(+)</text>
        <dbReference type="Rhea" id="RHEA:12228"/>
        <dbReference type="ChEBI" id="CHEBI:15377"/>
        <dbReference type="ChEBI" id="CHEBI:15378"/>
        <dbReference type="ChEBI" id="CHEBI:29985"/>
        <dbReference type="ChEBI" id="CHEBI:29991"/>
        <dbReference type="ChEBI" id="CHEBI:30616"/>
        <dbReference type="ChEBI" id="CHEBI:33019"/>
        <dbReference type="ChEBI" id="CHEBI:58048"/>
        <dbReference type="ChEBI" id="CHEBI:58359"/>
        <dbReference type="ChEBI" id="CHEBI:456215"/>
        <dbReference type="EC" id="6.3.5.4"/>
    </reaction>
</comment>
<keyword evidence="6 9" id="KW-0061">Asparagine biosynthesis</keyword>
<name>A0A1W5ZRM9_9BACI</name>
<feature type="binding site" evidence="10">
    <location>
        <begin position="358"/>
        <end position="359"/>
    </location>
    <ligand>
        <name>ATP</name>
        <dbReference type="ChEBI" id="CHEBI:30616"/>
    </ligand>
</feature>
<evidence type="ECO:0000256" key="6">
    <source>
        <dbReference type="ARBA" id="ARBA00022888"/>
    </source>
</evidence>
<reference evidence="13 14" key="1">
    <citation type="submission" date="2017-04" db="EMBL/GenBank/DDBJ databases">
        <title>The whole genome sequencing and assembly of Halobacillus mangrovi strain.</title>
        <authorList>
            <person name="Lee S.-J."/>
            <person name="Park M.-K."/>
            <person name="Kim J.-Y."/>
            <person name="Lee Y.-J."/>
            <person name="Yi H."/>
            <person name="Bahn Y.-S."/>
            <person name="Kim J.F."/>
            <person name="Lee D.-W."/>
        </authorList>
    </citation>
    <scope>NUCLEOTIDE SEQUENCE [LARGE SCALE GENOMIC DNA]</scope>
    <source>
        <strain evidence="13 14">KTB 131</strain>
    </source>
</reference>
<dbReference type="InterPro" id="IPR006426">
    <property type="entry name" value="Asn_synth_AEB"/>
</dbReference>
<dbReference type="Proteomes" id="UP000192527">
    <property type="component" value="Chromosome"/>
</dbReference>
<feature type="site" description="Important for beta-aspartyl-AMP intermediate formation" evidence="11">
    <location>
        <position position="360"/>
    </location>
</feature>
<dbReference type="EMBL" id="CP020772">
    <property type="protein sequence ID" value="ARI75960.1"/>
    <property type="molecule type" value="Genomic_DNA"/>
</dbReference>
<dbReference type="Pfam" id="PF00733">
    <property type="entry name" value="Asn_synthase"/>
    <property type="match status" value="1"/>
</dbReference>
<dbReference type="AlphaFoldDB" id="A0A1W5ZRM9"/>
<dbReference type="NCBIfam" id="TIGR01536">
    <property type="entry name" value="asn_synth_AEB"/>
    <property type="match status" value="1"/>
</dbReference>
<evidence type="ECO:0000256" key="4">
    <source>
        <dbReference type="ARBA" id="ARBA00022741"/>
    </source>
</evidence>
<dbReference type="Gene3D" id="3.40.50.620">
    <property type="entry name" value="HUPs"/>
    <property type="match status" value="1"/>
</dbReference>
<evidence type="ECO:0000313" key="14">
    <source>
        <dbReference type="Proteomes" id="UP000192527"/>
    </source>
</evidence>
<dbReference type="GO" id="GO:0005524">
    <property type="term" value="F:ATP binding"/>
    <property type="evidence" value="ECO:0007669"/>
    <property type="project" value="UniProtKB-KW"/>
</dbReference>
<dbReference type="InterPro" id="IPR029055">
    <property type="entry name" value="Ntn_hydrolases_N"/>
</dbReference>
<dbReference type="RefSeq" id="WP_085028007.1">
    <property type="nucleotide sequence ID" value="NZ_CP020772.1"/>
</dbReference>
<organism evidence="13 14">
    <name type="scientific">Halobacillus mangrovi</name>
    <dbReference type="NCBI Taxonomy" id="402384"/>
    <lineage>
        <taxon>Bacteria</taxon>
        <taxon>Bacillati</taxon>
        <taxon>Bacillota</taxon>
        <taxon>Bacilli</taxon>
        <taxon>Bacillales</taxon>
        <taxon>Bacillaceae</taxon>
        <taxon>Halobacillus</taxon>
    </lineage>
</organism>
<dbReference type="Gene3D" id="3.60.20.10">
    <property type="entry name" value="Glutamine Phosphoribosylpyrophosphate, subunit 1, domain 1"/>
    <property type="match status" value="1"/>
</dbReference>
<feature type="domain" description="Glutamine amidotransferase type-2" evidence="12">
    <location>
        <begin position="2"/>
        <end position="214"/>
    </location>
</feature>
<evidence type="ECO:0000313" key="13">
    <source>
        <dbReference type="EMBL" id="ARI75960.1"/>
    </source>
</evidence>
<dbReference type="STRING" id="402384.HM131_03555"/>
<accession>A0A1W5ZRM9</accession>
<evidence type="ECO:0000256" key="11">
    <source>
        <dbReference type="PIRSR" id="PIRSR001589-3"/>
    </source>
</evidence>
<dbReference type="PANTHER" id="PTHR43284:SF1">
    <property type="entry name" value="ASPARAGINE SYNTHETASE"/>
    <property type="match status" value="1"/>
</dbReference>
<evidence type="ECO:0000256" key="9">
    <source>
        <dbReference type="PIRSR" id="PIRSR001589-1"/>
    </source>
</evidence>
<evidence type="ECO:0000256" key="5">
    <source>
        <dbReference type="ARBA" id="ARBA00022840"/>
    </source>
</evidence>
<dbReference type="CDD" id="cd00712">
    <property type="entry name" value="AsnB"/>
    <property type="match status" value="1"/>
</dbReference>
<dbReference type="SUPFAM" id="SSF52402">
    <property type="entry name" value="Adenine nucleotide alpha hydrolases-like"/>
    <property type="match status" value="1"/>
</dbReference>
<comment type="similarity">
    <text evidence="2">Belongs to the asparagine synthetase family.</text>
</comment>
<dbReference type="GO" id="GO:0004066">
    <property type="term" value="F:asparagine synthase (glutamine-hydrolyzing) activity"/>
    <property type="evidence" value="ECO:0007669"/>
    <property type="project" value="UniProtKB-EC"/>
</dbReference>
<keyword evidence="7 9" id="KW-0315">Glutamine amidotransferase</keyword>
<keyword evidence="4 10" id="KW-0547">Nucleotide-binding</keyword>
<sequence>MCGIVGYVHKNHPYETKVIKDMMERIHHRGPDDGEYYNDEKVGLGFRRLSIIDMSKNANQPMFCENGRFILIFNGEIYNFHSLKDTLVARGHEFQSHTDSEVVLHGYEEYGADILQKLRGMYAFAIWDRDTEELFLARDPFGIKPLYYTNHTDDGTFLFGSEIKSFLSCPTFMKEFNEKALKPFLTFQYSALDETFFKGVYKLPPGHYMVYKNGQFDFYRYWDADYSENTKALKDAVASINEIMEDSVRYHRISDVKVGSFLSGGIDSSYVTTLLKPENTFSVGFKQHEGIFNETNLAEDLSEQLTIQNHKRLISGEEFFEKIPKIQYHMDEPHANLSSVPLYFLAELASQHVTVVLSGEGADELFGGYDWYQISSKQKAYEKIPFPVRRVVSKVCSHLPSNKMTNFLTKGGQKVEEKFIGQAKVFTDEDAKKVLKQPFYNDQTPAGILSSTYKRVAKANESTKMQYADINHWLPGDILQKADKMSNAHSLELRVPFLDKKVMEVAGDLHPSLRANQKDTKYALRQAAKSILPDEWANRPKVGFPVPIRHWMRQEKYFRHVKELFLSETASQFFHTEELLRYLNEHYEGRKNHHRYIWTVYVFLTWYEVYFIKDGQSPEKTEPKEIDQTLVYA</sequence>
<feature type="active site" description="For GATase activity" evidence="9">
    <location>
        <position position="2"/>
    </location>
</feature>
<evidence type="ECO:0000256" key="2">
    <source>
        <dbReference type="ARBA" id="ARBA00005752"/>
    </source>
</evidence>
<dbReference type="GO" id="GO:0005829">
    <property type="term" value="C:cytosol"/>
    <property type="evidence" value="ECO:0007669"/>
    <property type="project" value="TreeGrafter"/>
</dbReference>